<evidence type="ECO:0000256" key="6">
    <source>
        <dbReference type="ARBA" id="ARBA00023242"/>
    </source>
</evidence>
<dbReference type="Gene3D" id="2.130.10.10">
    <property type="entry name" value="YVTN repeat-like/Quinoprotein amine dehydrogenase"/>
    <property type="match status" value="1"/>
</dbReference>
<dbReference type="GO" id="GO:0005730">
    <property type="term" value="C:nucleolus"/>
    <property type="evidence" value="ECO:0007669"/>
    <property type="project" value="UniProtKB-SubCell"/>
</dbReference>
<feature type="domain" description="U3 small nucleolar RNA-associated protein 15 C-terminal" evidence="10">
    <location>
        <begin position="287"/>
        <end position="434"/>
    </location>
</feature>
<dbReference type="AlphaFoldDB" id="A0A8X7XFY6"/>
<evidence type="ECO:0000313" key="11">
    <source>
        <dbReference type="EMBL" id="KAG2466969.1"/>
    </source>
</evidence>
<comment type="function">
    <text evidence="7">Ribosome biogenesis factor. Involved in nucleolar processing of pre-18S ribosomal RNA. Required for optimal pre-ribosomal RNA transcription by RNA polymerase I. Part of the small subunit (SSU) processome, first precursor of the small eukaryotic ribosomal subunit. During the assembly of the SSU processome in the nucleolus, many ribosome biogenesis factors, an RNA chaperone and ribosomal proteins associate with the nascent pre-rRNA and work in concert to generate RNA folding, modifications, rearrangements and cleavage as well as targeted degradation of pre-ribosomal RNA by the RNA exosome.</text>
</comment>
<dbReference type="Pfam" id="PF09384">
    <property type="entry name" value="UTP15_C"/>
    <property type="match status" value="1"/>
</dbReference>
<organism evidence="11 12">
    <name type="scientific">Polypterus senegalus</name>
    <name type="common">Senegal bichir</name>
    <dbReference type="NCBI Taxonomy" id="55291"/>
    <lineage>
        <taxon>Eukaryota</taxon>
        <taxon>Metazoa</taxon>
        <taxon>Chordata</taxon>
        <taxon>Craniata</taxon>
        <taxon>Vertebrata</taxon>
        <taxon>Euteleostomi</taxon>
        <taxon>Actinopterygii</taxon>
        <taxon>Polypteriformes</taxon>
        <taxon>Polypteridae</taxon>
        <taxon>Polypterus</taxon>
    </lineage>
</organism>
<dbReference type="InterPro" id="IPR036322">
    <property type="entry name" value="WD40_repeat_dom_sf"/>
</dbReference>
<feature type="non-terminal residue" evidence="11">
    <location>
        <position position="471"/>
    </location>
</feature>
<dbReference type="SMART" id="SM00320">
    <property type="entry name" value="WD40"/>
    <property type="match status" value="5"/>
</dbReference>
<feature type="region of interest" description="Disordered" evidence="9">
    <location>
        <begin position="445"/>
        <end position="471"/>
    </location>
</feature>
<evidence type="ECO:0000256" key="2">
    <source>
        <dbReference type="ARBA" id="ARBA00018260"/>
    </source>
</evidence>
<keyword evidence="12" id="KW-1185">Reference proteome</keyword>
<dbReference type="SUPFAM" id="SSF50978">
    <property type="entry name" value="WD40 repeat-like"/>
    <property type="match status" value="1"/>
</dbReference>
<accession>A0A8X7XFY6</accession>
<keyword evidence="6" id="KW-0539">Nucleus</keyword>
<comment type="subcellular location">
    <subcellularLocation>
        <location evidence="1">Nucleus</location>
        <location evidence="1">Nucleolus</location>
    </subcellularLocation>
</comment>
<evidence type="ECO:0000256" key="9">
    <source>
        <dbReference type="SAM" id="MobiDB-lite"/>
    </source>
</evidence>
<dbReference type="PROSITE" id="PS50294">
    <property type="entry name" value="WD_REPEATS_REGION"/>
    <property type="match status" value="1"/>
</dbReference>
<comment type="caution">
    <text evidence="11">The sequence shown here is derived from an EMBL/GenBank/DDBJ whole genome shotgun (WGS) entry which is preliminary data.</text>
</comment>
<dbReference type="InterPro" id="IPR018983">
    <property type="entry name" value="U3_snoRNA-assocProt_15_C"/>
</dbReference>
<keyword evidence="3" id="KW-0698">rRNA processing</keyword>
<dbReference type="GO" id="GO:0045943">
    <property type="term" value="P:positive regulation of transcription by RNA polymerase I"/>
    <property type="evidence" value="ECO:0007669"/>
    <property type="project" value="TreeGrafter"/>
</dbReference>
<proteinExistence type="predicted"/>
<evidence type="ECO:0000256" key="5">
    <source>
        <dbReference type="ARBA" id="ARBA00022737"/>
    </source>
</evidence>
<evidence type="ECO:0000259" key="10">
    <source>
        <dbReference type="Pfam" id="PF09384"/>
    </source>
</evidence>
<dbReference type="PANTHER" id="PTHR19924">
    <property type="entry name" value="UTP15 U3 SMALL NUCLEOLAR RNA-ASSOCIATED PROTEIN 15 FAMILY MEMBER"/>
    <property type="match status" value="1"/>
</dbReference>
<evidence type="ECO:0000256" key="8">
    <source>
        <dbReference type="PROSITE-ProRule" id="PRU00221"/>
    </source>
</evidence>
<evidence type="ECO:0000256" key="7">
    <source>
        <dbReference type="ARBA" id="ARBA00045437"/>
    </source>
</evidence>
<feature type="compositionally biased region" description="Polar residues" evidence="9">
    <location>
        <begin position="448"/>
        <end position="461"/>
    </location>
</feature>
<dbReference type="InterPro" id="IPR001680">
    <property type="entry name" value="WD40_rpt"/>
</dbReference>
<name>A0A8X7XFY6_POLSE</name>
<evidence type="ECO:0000256" key="3">
    <source>
        <dbReference type="ARBA" id="ARBA00022552"/>
    </source>
</evidence>
<evidence type="ECO:0000256" key="1">
    <source>
        <dbReference type="ARBA" id="ARBA00004604"/>
    </source>
</evidence>
<feature type="repeat" description="WD" evidence="8">
    <location>
        <begin position="118"/>
        <end position="159"/>
    </location>
</feature>
<dbReference type="Proteomes" id="UP000886611">
    <property type="component" value="Unassembled WGS sequence"/>
</dbReference>
<evidence type="ECO:0000313" key="12">
    <source>
        <dbReference type="Proteomes" id="UP000886611"/>
    </source>
</evidence>
<keyword evidence="5" id="KW-0677">Repeat</keyword>
<evidence type="ECO:0000256" key="4">
    <source>
        <dbReference type="ARBA" id="ARBA00022574"/>
    </source>
</evidence>
<protein>
    <recommendedName>
        <fullName evidence="2">U3 small nucleolar RNA-associated protein 15 homolog</fullName>
    </recommendedName>
</protein>
<dbReference type="Pfam" id="PF00400">
    <property type="entry name" value="WD40"/>
    <property type="match status" value="3"/>
</dbReference>
<dbReference type="PROSITE" id="PS50082">
    <property type="entry name" value="WD_REPEATS_2"/>
    <property type="match status" value="1"/>
</dbReference>
<gene>
    <name evidence="11" type="primary">Utp15</name>
    <name evidence="11" type="ORF">GTO96_0020390</name>
</gene>
<dbReference type="EMBL" id="JAATIS010001241">
    <property type="protein sequence ID" value="KAG2466969.1"/>
    <property type="molecule type" value="Genomic_DNA"/>
</dbReference>
<reference evidence="11 12" key="1">
    <citation type="journal article" date="2021" name="Cell">
        <title>Tracing the genetic footprints of vertebrate landing in non-teleost ray-finned fishes.</title>
        <authorList>
            <person name="Bi X."/>
            <person name="Wang K."/>
            <person name="Yang L."/>
            <person name="Pan H."/>
            <person name="Jiang H."/>
            <person name="Wei Q."/>
            <person name="Fang M."/>
            <person name="Yu H."/>
            <person name="Zhu C."/>
            <person name="Cai Y."/>
            <person name="He Y."/>
            <person name="Gan X."/>
            <person name="Zeng H."/>
            <person name="Yu D."/>
            <person name="Zhu Y."/>
            <person name="Jiang H."/>
            <person name="Qiu Q."/>
            <person name="Yang H."/>
            <person name="Zhang Y.E."/>
            <person name="Wang W."/>
            <person name="Zhu M."/>
            <person name="He S."/>
            <person name="Zhang G."/>
        </authorList>
    </citation>
    <scope>NUCLEOTIDE SEQUENCE [LARGE SCALE GENOMIC DNA]</scope>
    <source>
        <strain evidence="11">Bchr_013</strain>
    </source>
</reference>
<dbReference type="GO" id="GO:0006364">
    <property type="term" value="P:rRNA processing"/>
    <property type="evidence" value="ECO:0007669"/>
    <property type="project" value="UniProtKB-KW"/>
</dbReference>
<keyword evidence="4 8" id="KW-0853">WD repeat</keyword>
<sequence>MTAYKPTKIQSYPKLGEKVTQDTIYWKNYKTPIQIKEFAAVTKIDFSPVPPYNYAVTASSRIHIYGQYSQEPIKTFSRFKETAYSGSYRDDGKLLVAGSEDGLVRVFDLAGREALRKFSGHTKAVHVANFTSGKYHIFSGGDDYSAKYWDMSTASELISYDEHTDYVRCGAASKLNPDMFVTGSYDHTVRVFDARTDKSVLNMDHGQPVESVLLFPSGGLLVSAGFITDLCLRQAVVEEKPEDEVIAVGMTNGILNIRHRKQTEEKLLMENRKRRKPAYRYYVRGKNYRPKQDDLLVSKPVKMHLKKYDRQLKSFEVTKALDTVLEPHIRIKTPEVTVAVLQELNRRGTLMNALAGRDEKNFSILLNFLIRHIVDPRFARILITVADMVLDIYGSILGQSAVIDKQFVRLQELIEKELDYQQELVEVLGMMDTLFATMTAKKEALAPQSRSNGPTEGQQHTEVMPDQEAMS</sequence>
<dbReference type="InterPro" id="IPR015943">
    <property type="entry name" value="WD40/YVTN_repeat-like_dom_sf"/>
</dbReference>
<feature type="non-terminal residue" evidence="11">
    <location>
        <position position="1"/>
    </location>
</feature>
<dbReference type="PANTHER" id="PTHR19924:SF26">
    <property type="entry name" value="U3 SMALL NUCLEOLAR RNA-ASSOCIATED PROTEIN 15 HOMOLOG"/>
    <property type="match status" value="1"/>
</dbReference>